<dbReference type="InterPro" id="IPR013783">
    <property type="entry name" value="Ig-like_fold"/>
</dbReference>
<dbReference type="InterPro" id="IPR018062">
    <property type="entry name" value="HTH_AraC-typ_CS"/>
</dbReference>
<feature type="domain" description="HTH araC/xylS-type" evidence="15">
    <location>
        <begin position="1218"/>
        <end position="1317"/>
    </location>
</feature>
<feature type="domain" description="Response regulatory" evidence="17">
    <location>
        <begin position="1072"/>
        <end position="1187"/>
    </location>
</feature>
<feature type="modified residue" description="4-aspartylphosphate" evidence="12">
    <location>
        <position position="1120"/>
    </location>
</feature>
<keyword evidence="13" id="KW-0472">Membrane</keyword>
<name>A0A380Z9F5_9BACE</name>
<dbReference type="GO" id="GO:0003700">
    <property type="term" value="F:DNA-binding transcription factor activity"/>
    <property type="evidence" value="ECO:0007669"/>
    <property type="project" value="InterPro"/>
</dbReference>
<dbReference type="GeneID" id="93069752"/>
<dbReference type="Pfam" id="PF12833">
    <property type="entry name" value="HTH_18"/>
    <property type="match status" value="1"/>
</dbReference>
<dbReference type="Pfam" id="PF07494">
    <property type="entry name" value="Reg_prop"/>
    <property type="match status" value="2"/>
</dbReference>
<evidence type="ECO:0000256" key="8">
    <source>
        <dbReference type="ARBA" id="ARBA00023012"/>
    </source>
</evidence>
<evidence type="ECO:0000256" key="9">
    <source>
        <dbReference type="ARBA" id="ARBA00023015"/>
    </source>
</evidence>
<feature type="signal peptide" evidence="14">
    <location>
        <begin position="1"/>
        <end position="19"/>
    </location>
</feature>
<dbReference type="GO" id="GO:0005524">
    <property type="term" value="F:ATP binding"/>
    <property type="evidence" value="ECO:0007669"/>
    <property type="project" value="UniProtKB-KW"/>
</dbReference>
<keyword evidence="4 18" id="KW-0808">Transferase</keyword>
<dbReference type="STRING" id="483216.BACEGG_03723"/>
<dbReference type="CDD" id="cd00082">
    <property type="entry name" value="HisKA"/>
    <property type="match status" value="1"/>
</dbReference>
<dbReference type="InterPro" id="IPR001789">
    <property type="entry name" value="Sig_transdc_resp-reg_receiver"/>
</dbReference>
<evidence type="ECO:0000313" key="19">
    <source>
        <dbReference type="Proteomes" id="UP000254424"/>
    </source>
</evidence>
<dbReference type="GO" id="GO:0043565">
    <property type="term" value="F:sequence-specific DNA binding"/>
    <property type="evidence" value="ECO:0007669"/>
    <property type="project" value="InterPro"/>
</dbReference>
<dbReference type="RefSeq" id="WP_039953510.1">
    <property type="nucleotide sequence ID" value="NZ_CABKNQ010000017.1"/>
</dbReference>
<dbReference type="Pfam" id="PF00072">
    <property type="entry name" value="Response_reg"/>
    <property type="match status" value="1"/>
</dbReference>
<dbReference type="InterPro" id="IPR036097">
    <property type="entry name" value="HisK_dim/P_sf"/>
</dbReference>
<keyword evidence="10" id="KW-0238">DNA-binding</keyword>
<keyword evidence="8" id="KW-0902">Two-component regulatory system</keyword>
<evidence type="ECO:0000259" key="16">
    <source>
        <dbReference type="PROSITE" id="PS50109"/>
    </source>
</evidence>
<dbReference type="Pfam" id="PF02518">
    <property type="entry name" value="HATPase_c"/>
    <property type="match status" value="1"/>
</dbReference>
<keyword evidence="11" id="KW-0804">Transcription</keyword>
<gene>
    <name evidence="18" type="primary">evgS_6</name>
    <name evidence="18" type="ORF">NCTC11155_03011</name>
</gene>
<dbReference type="InterPro" id="IPR003594">
    <property type="entry name" value="HATPase_dom"/>
</dbReference>
<dbReference type="Pfam" id="PF00512">
    <property type="entry name" value="HisKA"/>
    <property type="match status" value="1"/>
</dbReference>
<dbReference type="SUPFAM" id="SSF55874">
    <property type="entry name" value="ATPase domain of HSP90 chaperone/DNA topoisomerase II/histidine kinase"/>
    <property type="match status" value="1"/>
</dbReference>
<dbReference type="OrthoDB" id="717811at2"/>
<dbReference type="PROSITE" id="PS00041">
    <property type="entry name" value="HTH_ARAC_FAMILY_1"/>
    <property type="match status" value="1"/>
</dbReference>
<dbReference type="FunFam" id="3.30.565.10:FF:000037">
    <property type="entry name" value="Hybrid sensor histidine kinase/response regulator"/>
    <property type="match status" value="1"/>
</dbReference>
<keyword evidence="3 12" id="KW-0597">Phosphoprotein</keyword>
<sequence length="1319" mass="151875">MKYLFLLLICVCCCLFGYARPVIVYDDDNLSCNRIISLEQDAYGFIWIATEDGLNKFDGYTFTNYFHDESDSTSIACNYINKVYSDSHQRLWVASNKGIQYYLPQQNAFRTIKLPVNSNPNVTAITELHNGDIWIAASGSGLYSINSHTDQAEQLTWIGEHCDYLYVNCIYEDTKHYVWISYLGNQLARISLERKEIVTYTLPQTPFPKVYGMKEDAQGNLYLITYNDVLMKTPEKESFQSVRTADNRNVVARGITQTSDGKLWVNTVNNGLMFIDTKQKQLYPERVSGNTFDELTYGEIVCFLEDTDGNKWLAYRRKGLVMVPNEGKLFESLSLTVSPTQGSPTMIYQSCDNHLWVGNWDGSLQQLDRGGKRLKQYNLSHYPRTVYEKEGTLWIGSNDGGIYQLNLHTDKLYQTSLFVNKSVNRIIEGRDHMLYLSCPGNGLGVYNPTNGESTLISYQTPMENQVTLGNDWINDLLCDKDSLIWIAHFLGVRCYDTSKNIFLDLPINHDLKNYVCYELLEDKDGRLWIGTNNGIYIYDKQKQTLQHIGKKEGMPSNVVCGLEKDTQGNIWCSTYKGICRIEQESHRVTTYYSGNGLRDKEYIIGMSLQDNNGYIYFGGPSDIIRFIPDSIQFGKPLHIPVLTNLYVDNVLVNASKSALCKKKLADTLSVYTNELYFDPKSNTYSFEFSTFNFHNRKNTYFKYRLRELDGNWSHTLLGENRITYNYLPPGQYTLEVQACENNISSPIRNISIYIASPWYLTSWALVIYFVGAVMLILGSINLYIRQQNHKRRDEINEEKIRFFINIAHEIRSPLTLIINPLNELLKKSTDSGMLKILRMMEHNTNRIMSLINQLLDIRRIDQGQMKIKCRETDLISFIDDIYEIFSYQAIKRNINFTFNHTSEKLFVWIDVKNFDKIIINLLSNAFKYTPDGGEIEIVLTAKEELKTNSPLRKYAEICVRDTGKGLDKKEMEKVFERFYQSPSDPNRSLGFGIGLNLAKMLVELHHGTIKADNRSDRQGSCFTIQIPLGNDFLSAEEREVEVVETSPIHNIPMEEWVVDAESAASNKKSKYRILLVDDDRALCEYLQDKLGDIYRITTCHNGQEALQVAMSQTFDLVISDIVMPIMDGFELLHRIKRTPQIGYLPVILLTSQTELENRIKGYKEKADAFLSKPFNIDELMMLCANLIENRILIKSRYNILEKDIKSINIKANDELFLERLIKVINENLSNVDFTVENLADEVGISRVQLHRKLKDLIGVSTSEFIRNLRLQQATILLKDNKVNISQIAYAVGFSNPILFSSTFKKTYGCTPREYRERNM</sequence>
<dbReference type="SMART" id="SM00388">
    <property type="entry name" value="HisKA"/>
    <property type="match status" value="1"/>
</dbReference>
<evidence type="ECO:0000256" key="5">
    <source>
        <dbReference type="ARBA" id="ARBA00022741"/>
    </source>
</evidence>
<dbReference type="SUPFAM" id="SSF47384">
    <property type="entry name" value="Homodimeric domain of signal transducing histidine kinase"/>
    <property type="match status" value="1"/>
</dbReference>
<dbReference type="InterPro" id="IPR003661">
    <property type="entry name" value="HisK_dim/P_dom"/>
</dbReference>
<dbReference type="GO" id="GO:0000155">
    <property type="term" value="F:phosphorelay sensor kinase activity"/>
    <property type="evidence" value="ECO:0007669"/>
    <property type="project" value="InterPro"/>
</dbReference>
<keyword evidence="13" id="KW-1133">Transmembrane helix</keyword>
<organism evidence="18 19">
    <name type="scientific">Bacteroides eggerthii</name>
    <dbReference type="NCBI Taxonomy" id="28111"/>
    <lineage>
        <taxon>Bacteria</taxon>
        <taxon>Pseudomonadati</taxon>
        <taxon>Bacteroidota</taxon>
        <taxon>Bacteroidia</taxon>
        <taxon>Bacteroidales</taxon>
        <taxon>Bacteroidaceae</taxon>
        <taxon>Bacteroides</taxon>
    </lineage>
</organism>
<comment type="catalytic activity">
    <reaction evidence="1">
        <text>ATP + protein L-histidine = ADP + protein N-phospho-L-histidine.</text>
        <dbReference type="EC" id="2.7.13.3"/>
    </reaction>
</comment>
<dbReference type="Pfam" id="PF07495">
    <property type="entry name" value="Y_Y_Y"/>
    <property type="match status" value="1"/>
</dbReference>
<dbReference type="InterPro" id="IPR009057">
    <property type="entry name" value="Homeodomain-like_sf"/>
</dbReference>
<proteinExistence type="predicted"/>
<evidence type="ECO:0000256" key="1">
    <source>
        <dbReference type="ARBA" id="ARBA00000085"/>
    </source>
</evidence>
<dbReference type="SMART" id="SM00448">
    <property type="entry name" value="REC"/>
    <property type="match status" value="1"/>
</dbReference>
<dbReference type="InterPro" id="IPR015943">
    <property type="entry name" value="WD40/YVTN_repeat-like_dom_sf"/>
</dbReference>
<feature type="chain" id="PRO_5016649325" description="histidine kinase" evidence="14">
    <location>
        <begin position="20"/>
        <end position="1319"/>
    </location>
</feature>
<dbReference type="PANTHER" id="PTHR43547">
    <property type="entry name" value="TWO-COMPONENT HISTIDINE KINASE"/>
    <property type="match status" value="1"/>
</dbReference>
<reference evidence="18 19" key="1">
    <citation type="submission" date="2018-06" db="EMBL/GenBank/DDBJ databases">
        <authorList>
            <consortium name="Pathogen Informatics"/>
            <person name="Doyle S."/>
        </authorList>
    </citation>
    <scope>NUCLEOTIDE SEQUENCE [LARGE SCALE GENOMIC DNA]</scope>
    <source>
        <strain evidence="18 19">NCTC11155</strain>
    </source>
</reference>
<keyword evidence="9" id="KW-0805">Transcription regulation</keyword>
<dbReference type="PROSITE" id="PS50110">
    <property type="entry name" value="RESPONSE_REGULATORY"/>
    <property type="match status" value="1"/>
</dbReference>
<evidence type="ECO:0000256" key="10">
    <source>
        <dbReference type="ARBA" id="ARBA00023125"/>
    </source>
</evidence>
<evidence type="ECO:0000256" key="3">
    <source>
        <dbReference type="ARBA" id="ARBA00022553"/>
    </source>
</evidence>
<evidence type="ECO:0000259" key="17">
    <source>
        <dbReference type="PROSITE" id="PS50110"/>
    </source>
</evidence>
<dbReference type="SMART" id="SM00342">
    <property type="entry name" value="HTH_ARAC"/>
    <property type="match status" value="1"/>
</dbReference>
<evidence type="ECO:0000256" key="14">
    <source>
        <dbReference type="SAM" id="SignalP"/>
    </source>
</evidence>
<keyword evidence="7" id="KW-0067">ATP-binding</keyword>
<dbReference type="PANTHER" id="PTHR43547:SF2">
    <property type="entry name" value="HYBRID SIGNAL TRANSDUCTION HISTIDINE KINASE C"/>
    <property type="match status" value="1"/>
</dbReference>
<evidence type="ECO:0000256" key="13">
    <source>
        <dbReference type="SAM" id="Phobius"/>
    </source>
</evidence>
<dbReference type="SMART" id="SM00387">
    <property type="entry name" value="HATPase_c"/>
    <property type="match status" value="1"/>
</dbReference>
<evidence type="ECO:0000259" key="15">
    <source>
        <dbReference type="PROSITE" id="PS01124"/>
    </source>
</evidence>
<dbReference type="SUPFAM" id="SSF46689">
    <property type="entry name" value="Homeodomain-like"/>
    <property type="match status" value="1"/>
</dbReference>
<evidence type="ECO:0000313" key="18">
    <source>
        <dbReference type="EMBL" id="SUV43613.1"/>
    </source>
</evidence>
<keyword evidence="14" id="KW-0732">Signal</keyword>
<dbReference type="PROSITE" id="PS50109">
    <property type="entry name" value="HIS_KIN"/>
    <property type="match status" value="1"/>
</dbReference>
<dbReference type="Gene3D" id="2.130.10.10">
    <property type="entry name" value="YVTN repeat-like/Quinoprotein amine dehydrogenase"/>
    <property type="match status" value="2"/>
</dbReference>
<keyword evidence="6 18" id="KW-0418">Kinase</keyword>
<dbReference type="PROSITE" id="PS01124">
    <property type="entry name" value="HTH_ARAC_FAMILY_2"/>
    <property type="match status" value="1"/>
</dbReference>
<dbReference type="SUPFAM" id="SSF52172">
    <property type="entry name" value="CheY-like"/>
    <property type="match status" value="1"/>
</dbReference>
<feature type="domain" description="Histidine kinase" evidence="16">
    <location>
        <begin position="805"/>
        <end position="1030"/>
    </location>
</feature>
<dbReference type="InterPro" id="IPR011123">
    <property type="entry name" value="Y_Y_Y"/>
</dbReference>
<evidence type="ECO:0000256" key="2">
    <source>
        <dbReference type="ARBA" id="ARBA00012438"/>
    </source>
</evidence>
<dbReference type="InterPro" id="IPR005467">
    <property type="entry name" value="His_kinase_dom"/>
</dbReference>
<dbReference type="InterPro" id="IPR011006">
    <property type="entry name" value="CheY-like_superfamily"/>
</dbReference>
<feature type="transmembrane region" description="Helical" evidence="13">
    <location>
        <begin position="758"/>
        <end position="784"/>
    </location>
</feature>
<evidence type="ECO:0000256" key="6">
    <source>
        <dbReference type="ARBA" id="ARBA00022777"/>
    </source>
</evidence>
<dbReference type="Gene3D" id="2.60.40.10">
    <property type="entry name" value="Immunoglobulins"/>
    <property type="match status" value="1"/>
</dbReference>
<keyword evidence="5" id="KW-0547">Nucleotide-binding</keyword>
<evidence type="ECO:0000256" key="4">
    <source>
        <dbReference type="ARBA" id="ARBA00022679"/>
    </source>
</evidence>
<dbReference type="PRINTS" id="PR00344">
    <property type="entry name" value="BCTRLSENSOR"/>
</dbReference>
<protein>
    <recommendedName>
        <fullName evidence="2">histidine kinase</fullName>
        <ecNumber evidence="2">2.7.13.3</ecNumber>
    </recommendedName>
</protein>
<dbReference type="InterPro" id="IPR004358">
    <property type="entry name" value="Sig_transdc_His_kin-like_C"/>
</dbReference>
<evidence type="ECO:0000256" key="11">
    <source>
        <dbReference type="ARBA" id="ARBA00023163"/>
    </source>
</evidence>
<dbReference type="Proteomes" id="UP000254424">
    <property type="component" value="Unassembled WGS sequence"/>
</dbReference>
<dbReference type="InterPro" id="IPR011110">
    <property type="entry name" value="Reg_prop"/>
</dbReference>
<dbReference type="Gene3D" id="1.10.10.60">
    <property type="entry name" value="Homeodomain-like"/>
    <property type="match status" value="2"/>
</dbReference>
<evidence type="ECO:0000256" key="7">
    <source>
        <dbReference type="ARBA" id="ARBA00022840"/>
    </source>
</evidence>
<dbReference type="SUPFAM" id="SSF63829">
    <property type="entry name" value="Calcium-dependent phosphotriesterase"/>
    <property type="match status" value="3"/>
</dbReference>
<dbReference type="Gene3D" id="1.10.287.130">
    <property type="match status" value="1"/>
</dbReference>
<dbReference type="EC" id="2.7.13.3" evidence="2"/>
<keyword evidence="13" id="KW-0812">Transmembrane</keyword>
<dbReference type="Gene3D" id="3.40.50.2300">
    <property type="match status" value="1"/>
</dbReference>
<dbReference type="InterPro" id="IPR036890">
    <property type="entry name" value="HATPase_C_sf"/>
</dbReference>
<accession>A0A380Z9F5</accession>
<evidence type="ECO:0000256" key="12">
    <source>
        <dbReference type="PROSITE-ProRule" id="PRU00169"/>
    </source>
</evidence>
<dbReference type="InterPro" id="IPR018060">
    <property type="entry name" value="HTH_AraC"/>
</dbReference>
<dbReference type="Gene3D" id="3.30.565.10">
    <property type="entry name" value="Histidine kinase-like ATPase, C-terminal domain"/>
    <property type="match status" value="1"/>
</dbReference>
<dbReference type="EMBL" id="UFSX01000002">
    <property type="protein sequence ID" value="SUV43613.1"/>
    <property type="molecule type" value="Genomic_DNA"/>
</dbReference>